<evidence type="ECO:0000256" key="1">
    <source>
        <dbReference type="ARBA" id="ARBA00004370"/>
    </source>
</evidence>
<evidence type="ECO:0000256" key="5">
    <source>
        <dbReference type="RuleBase" id="RU004004"/>
    </source>
</evidence>
<comment type="similarity">
    <text evidence="4">Belongs to the bacterial secretin family.</text>
</comment>
<evidence type="ECO:0000259" key="8">
    <source>
        <dbReference type="Pfam" id="PF03958"/>
    </source>
</evidence>
<accession>A0A6M1REX8</accession>
<keyword evidence="3" id="KW-0472">Membrane</keyword>
<name>A0A6M1REX8_9BACT</name>
<dbReference type="InterPro" id="IPR038591">
    <property type="entry name" value="NolW-like_sf"/>
</dbReference>
<evidence type="ECO:0000313" key="9">
    <source>
        <dbReference type="EMBL" id="NGO38156.1"/>
    </source>
</evidence>
<sequence length="478" mass="52289">MDDLPLTDAIRNLARQAGLNYLMDPKVNFGMPGPDGKIVPMPNVSIRWENVTAQQALEALLNNYDLQLVQDPKTGIARITVKDPDAPDPLVTRIIQLKYANPSNVVAVVQSTLTDKRSRALPDVRTSQMVVVATEKELMAMEELIERLDVPPRQVLIEARLMEISRSPSTIKGIDWGNTLEGQNVSFGNGVTAAETVTTVPGSSRRYDRSTTMTTVAGAGGLSLNTFNGFNPNIAFLNADGVRAVLSFLNKDADTQVISTPRAVTLDNETARLAVTRAVPIFRVQASTQNTTGGSEVLYTNLGTVLAVTPRITANDHIFLKVVPEVSSIFRTVQKRVLDTINEADEYDIRKVETQVLIPNSHTLVMGGLMSDSTKNIYSKVPVLGDLPLLGMAFRHENKAMDKKNLLIFITPTILKDNDFVPAQTDFLKSRPTEISGGIDPDSLWEGARPSDWSRVKPRTGREPVFQEPAMTPGGLGM</sequence>
<dbReference type="GO" id="GO:0015627">
    <property type="term" value="C:type II protein secretion system complex"/>
    <property type="evidence" value="ECO:0007669"/>
    <property type="project" value="TreeGrafter"/>
</dbReference>
<dbReference type="GO" id="GO:0009279">
    <property type="term" value="C:cell outer membrane"/>
    <property type="evidence" value="ECO:0007669"/>
    <property type="project" value="UniProtKB-SubCell"/>
</dbReference>
<dbReference type="InterPro" id="IPR050810">
    <property type="entry name" value="Bact_Secretion_Sys_Channel"/>
</dbReference>
<dbReference type="InterPro" id="IPR005644">
    <property type="entry name" value="NolW-like"/>
</dbReference>
<keyword evidence="10" id="KW-1185">Reference proteome</keyword>
<evidence type="ECO:0000256" key="4">
    <source>
        <dbReference type="RuleBase" id="RU004003"/>
    </source>
</evidence>
<evidence type="ECO:0000313" key="10">
    <source>
        <dbReference type="Proteomes" id="UP000477311"/>
    </source>
</evidence>
<evidence type="ECO:0000256" key="6">
    <source>
        <dbReference type="SAM" id="MobiDB-lite"/>
    </source>
</evidence>
<keyword evidence="5" id="KW-0813">Transport</keyword>
<proteinExistence type="inferred from homology"/>
<comment type="subcellular location">
    <subcellularLocation>
        <location evidence="5">Cell outer membrane</location>
    </subcellularLocation>
    <subcellularLocation>
        <location evidence="1">Membrane</location>
    </subcellularLocation>
</comment>
<evidence type="ECO:0000256" key="3">
    <source>
        <dbReference type="ARBA" id="ARBA00023136"/>
    </source>
</evidence>
<feature type="region of interest" description="Disordered" evidence="6">
    <location>
        <begin position="438"/>
        <end position="478"/>
    </location>
</feature>
<dbReference type="GO" id="GO:0009306">
    <property type="term" value="P:protein secretion"/>
    <property type="evidence" value="ECO:0007669"/>
    <property type="project" value="InterPro"/>
</dbReference>
<evidence type="ECO:0000259" key="7">
    <source>
        <dbReference type="Pfam" id="PF00263"/>
    </source>
</evidence>
<dbReference type="RefSeq" id="WP_165105489.1">
    <property type="nucleotide sequence ID" value="NZ_JAAKYA010000012.1"/>
</dbReference>
<dbReference type="EMBL" id="JAAKYA010000012">
    <property type="protein sequence ID" value="NGO38156.1"/>
    <property type="molecule type" value="Genomic_DNA"/>
</dbReference>
<dbReference type="PRINTS" id="PR00811">
    <property type="entry name" value="BCTERIALGSPD"/>
</dbReference>
<organism evidence="9 10">
    <name type="scientific">Limisphaera ngatamarikiensis</name>
    <dbReference type="NCBI Taxonomy" id="1324935"/>
    <lineage>
        <taxon>Bacteria</taxon>
        <taxon>Pseudomonadati</taxon>
        <taxon>Verrucomicrobiota</taxon>
        <taxon>Verrucomicrobiia</taxon>
        <taxon>Limisphaerales</taxon>
        <taxon>Limisphaeraceae</taxon>
        <taxon>Limisphaera</taxon>
    </lineage>
</organism>
<evidence type="ECO:0000256" key="2">
    <source>
        <dbReference type="ARBA" id="ARBA00022729"/>
    </source>
</evidence>
<reference evidence="9 10" key="1">
    <citation type="submission" date="2020-02" db="EMBL/GenBank/DDBJ databases">
        <title>Draft genome sequence of Limisphaera ngatamarikiensis NGM72.4T, a thermophilic Verrucomicrobia grouped in subdivision 3.</title>
        <authorList>
            <person name="Carere C.R."/>
            <person name="Steen J."/>
            <person name="Hugenholtz P."/>
            <person name="Stott M.B."/>
        </authorList>
    </citation>
    <scope>NUCLEOTIDE SEQUENCE [LARGE SCALE GENOMIC DNA]</scope>
    <source>
        <strain evidence="9 10">NGM72.4</strain>
    </source>
</reference>
<comment type="caution">
    <text evidence="9">The sequence shown here is derived from an EMBL/GenBank/DDBJ whole genome shotgun (WGS) entry which is preliminary data.</text>
</comment>
<dbReference type="InterPro" id="IPR001775">
    <property type="entry name" value="GspD/PilQ"/>
</dbReference>
<gene>
    <name evidence="9" type="ORF">G4L39_01935</name>
</gene>
<dbReference type="Gene3D" id="3.30.1370.120">
    <property type="match status" value="1"/>
</dbReference>
<protein>
    <submittedName>
        <fullName evidence="9">Uncharacterized protein</fullName>
    </submittedName>
</protein>
<dbReference type="Pfam" id="PF00263">
    <property type="entry name" value="Secretin"/>
    <property type="match status" value="1"/>
</dbReference>
<dbReference type="InterPro" id="IPR004846">
    <property type="entry name" value="T2SS/T3SS_dom"/>
</dbReference>
<dbReference type="PANTHER" id="PTHR30332:SF24">
    <property type="entry name" value="SECRETIN GSPD-RELATED"/>
    <property type="match status" value="1"/>
</dbReference>
<feature type="domain" description="Type II/III secretion system secretin-like" evidence="7">
    <location>
        <begin position="249"/>
        <end position="416"/>
    </location>
</feature>
<dbReference type="Pfam" id="PF03958">
    <property type="entry name" value="Secretin_N"/>
    <property type="match status" value="1"/>
</dbReference>
<keyword evidence="2" id="KW-0732">Signal</keyword>
<dbReference type="AlphaFoldDB" id="A0A6M1REX8"/>
<dbReference type="PANTHER" id="PTHR30332">
    <property type="entry name" value="PROBABLE GENERAL SECRETION PATHWAY PROTEIN D"/>
    <property type="match status" value="1"/>
</dbReference>
<feature type="domain" description="NolW-like" evidence="8">
    <location>
        <begin position="92"/>
        <end position="154"/>
    </location>
</feature>
<dbReference type="Proteomes" id="UP000477311">
    <property type="component" value="Unassembled WGS sequence"/>
</dbReference>